<evidence type="ECO:0000313" key="2">
    <source>
        <dbReference type="EMBL" id="KUL43389.1"/>
    </source>
</evidence>
<dbReference type="AlphaFoldDB" id="A0A0X3VF44"/>
<sequence>MIKGSSGAVMRGGSEPVVWGGGSGHVMRGAVGREPRGPRGGPVGRGCELVCGGGAVMAVL</sequence>
<reference evidence="3" key="1">
    <citation type="submission" date="2015-10" db="EMBL/GenBank/DDBJ databases">
        <authorList>
            <person name="Ju K.-S."/>
            <person name="Doroghazi J.R."/>
            <person name="Metcalf W.W."/>
        </authorList>
    </citation>
    <scope>NUCLEOTIDE SEQUENCE [LARGE SCALE GENOMIC DNA]</scope>
    <source>
        <strain evidence="3">NRRL 3151</strain>
    </source>
</reference>
<gene>
    <name evidence="2" type="ORF">ADL12_08040</name>
</gene>
<name>A0A0X3VF44_9ACTN</name>
<dbReference type="EMBL" id="LLZG01000037">
    <property type="protein sequence ID" value="KUL43389.1"/>
    <property type="molecule type" value="Genomic_DNA"/>
</dbReference>
<comment type="caution">
    <text evidence="2">The sequence shown here is derived from an EMBL/GenBank/DDBJ whole genome shotgun (WGS) entry which is preliminary data.</text>
</comment>
<keyword evidence="3" id="KW-1185">Reference proteome</keyword>
<protein>
    <submittedName>
        <fullName evidence="2">Uncharacterized protein</fullName>
    </submittedName>
</protein>
<dbReference type="Proteomes" id="UP000053923">
    <property type="component" value="Unassembled WGS sequence"/>
</dbReference>
<proteinExistence type="predicted"/>
<evidence type="ECO:0000313" key="3">
    <source>
        <dbReference type="Proteomes" id="UP000053923"/>
    </source>
</evidence>
<feature type="region of interest" description="Disordered" evidence="1">
    <location>
        <begin position="1"/>
        <end position="44"/>
    </location>
</feature>
<evidence type="ECO:0000256" key="1">
    <source>
        <dbReference type="SAM" id="MobiDB-lite"/>
    </source>
</evidence>
<accession>A0A0X3VF44</accession>
<organism evidence="2 3">
    <name type="scientific">Streptomyces regalis</name>
    <dbReference type="NCBI Taxonomy" id="68262"/>
    <lineage>
        <taxon>Bacteria</taxon>
        <taxon>Bacillati</taxon>
        <taxon>Actinomycetota</taxon>
        <taxon>Actinomycetes</taxon>
        <taxon>Kitasatosporales</taxon>
        <taxon>Streptomycetaceae</taxon>
        <taxon>Streptomyces</taxon>
    </lineage>
</organism>